<gene>
    <name evidence="2" type="ORF">PHYBOEH_006689</name>
</gene>
<organism evidence="2 3">
    <name type="scientific">Phytophthora boehmeriae</name>
    <dbReference type="NCBI Taxonomy" id="109152"/>
    <lineage>
        <taxon>Eukaryota</taxon>
        <taxon>Sar</taxon>
        <taxon>Stramenopiles</taxon>
        <taxon>Oomycota</taxon>
        <taxon>Peronosporomycetes</taxon>
        <taxon>Peronosporales</taxon>
        <taxon>Peronosporaceae</taxon>
        <taxon>Phytophthora</taxon>
    </lineage>
</organism>
<evidence type="ECO:0000313" key="3">
    <source>
        <dbReference type="Proteomes" id="UP000693981"/>
    </source>
</evidence>
<dbReference type="Proteomes" id="UP000693981">
    <property type="component" value="Unassembled WGS sequence"/>
</dbReference>
<evidence type="ECO:0000259" key="1">
    <source>
        <dbReference type="Pfam" id="PF13091"/>
    </source>
</evidence>
<dbReference type="OrthoDB" id="146799at2759"/>
<reference evidence="2" key="1">
    <citation type="submission" date="2021-02" db="EMBL/GenBank/DDBJ databases">
        <authorList>
            <person name="Palmer J.M."/>
        </authorList>
    </citation>
    <scope>NUCLEOTIDE SEQUENCE</scope>
    <source>
        <strain evidence="2">SCRP23</strain>
    </source>
</reference>
<dbReference type="EMBL" id="JAGDFL010000358">
    <property type="protein sequence ID" value="KAG7391469.1"/>
    <property type="molecule type" value="Genomic_DNA"/>
</dbReference>
<keyword evidence="3" id="KW-1185">Reference proteome</keyword>
<evidence type="ECO:0000313" key="2">
    <source>
        <dbReference type="EMBL" id="KAG7391469.1"/>
    </source>
</evidence>
<dbReference type="InterPro" id="IPR025202">
    <property type="entry name" value="PLD-like_dom"/>
</dbReference>
<accession>A0A8T1WIG4</accession>
<dbReference type="Pfam" id="PF13091">
    <property type="entry name" value="PLDc_2"/>
    <property type="match status" value="1"/>
</dbReference>
<name>A0A8T1WIG4_9STRA</name>
<feature type="domain" description="Phospholipase D-like" evidence="1">
    <location>
        <begin position="111"/>
        <end position="195"/>
    </location>
</feature>
<dbReference type="AlphaFoldDB" id="A0A8T1WIG4"/>
<protein>
    <recommendedName>
        <fullName evidence="1">Phospholipase D-like domain-containing protein</fullName>
    </recommendedName>
</protein>
<comment type="caution">
    <text evidence="2">The sequence shown here is derived from an EMBL/GenBank/DDBJ whole genome shotgun (WGS) entry which is preliminary data.</text>
</comment>
<sequence length="219" mass="24583">MVPDFKTVTAISHGSDKLLRRVWATCADGSSLPPPKKTGLPQRPENTPEALVGKLMWMTPEKLDNIEYVLAVVDMSRSTYKVLLPEAMELLSQIPKTQFRKADEAQEERMLDHIRAAKPGDTICIAEYAFTLHVFSDALIERKQAGVDVYVLVDLTWCRSHTQALEVIENLQAAGIEVKHLASQCMHFKLVIVGHVYATGVAQIYPLRPSTRTLTISWR</sequence>
<proteinExistence type="predicted"/>